<keyword evidence="2" id="KW-1185">Reference proteome</keyword>
<evidence type="ECO:0000313" key="2">
    <source>
        <dbReference type="Proteomes" id="UP000295136"/>
    </source>
</evidence>
<dbReference type="RefSeq" id="WP_132633432.1">
    <property type="nucleotide sequence ID" value="NZ_SMLD01000073.1"/>
</dbReference>
<sequence length="170" mass="18781">MTGIEMESGEAGQNTSRVTAYAKQHHAVLNHLGGRGDGIPSLCTPRPEDDVEQMERILLHTMKMVANLRETQKDLAVVAGTAESRDGLISAVANSQGDITRIHINPRLMRLAHTDIAEKLTTVLQQAQLNAEAQAKQIIDRRLADTANPPLLLDERFISERVEQIARNLF</sequence>
<evidence type="ECO:0000313" key="1">
    <source>
        <dbReference type="EMBL" id="TDE44115.1"/>
    </source>
</evidence>
<dbReference type="Gene3D" id="3.30.1310.10">
    <property type="entry name" value="Nucleoid-associated protein YbaB-like domain"/>
    <property type="match status" value="1"/>
</dbReference>
<organism evidence="1 2">
    <name type="scientific">Nonomuraea mesophila</name>
    <dbReference type="NCBI Taxonomy" id="2530382"/>
    <lineage>
        <taxon>Bacteria</taxon>
        <taxon>Bacillati</taxon>
        <taxon>Actinomycetota</taxon>
        <taxon>Actinomycetes</taxon>
        <taxon>Streptosporangiales</taxon>
        <taxon>Streptosporangiaceae</taxon>
        <taxon>Nonomuraea</taxon>
    </lineage>
</organism>
<dbReference type="Proteomes" id="UP000295136">
    <property type="component" value="Unassembled WGS sequence"/>
</dbReference>
<accession>A0A4R5F7J6</accession>
<keyword evidence="1" id="KW-0238">DNA-binding</keyword>
<dbReference type="AlphaFoldDB" id="A0A4R5F7J6"/>
<dbReference type="EMBL" id="SMLD01000073">
    <property type="protein sequence ID" value="TDE44115.1"/>
    <property type="molecule type" value="Genomic_DNA"/>
</dbReference>
<dbReference type="InterPro" id="IPR036894">
    <property type="entry name" value="YbaB-like_sf"/>
</dbReference>
<gene>
    <name evidence="1" type="ORF">E1295_25585</name>
</gene>
<comment type="caution">
    <text evidence="1">The sequence shown here is derived from an EMBL/GenBank/DDBJ whole genome shotgun (WGS) entry which is preliminary data.</text>
</comment>
<dbReference type="InterPro" id="IPR004401">
    <property type="entry name" value="YbaB/EbfC"/>
</dbReference>
<name>A0A4R5F7J6_9ACTN</name>
<dbReference type="SUPFAM" id="SSF82607">
    <property type="entry name" value="YbaB-like"/>
    <property type="match status" value="1"/>
</dbReference>
<dbReference type="Pfam" id="PF02575">
    <property type="entry name" value="YbaB_DNA_bd"/>
    <property type="match status" value="1"/>
</dbReference>
<dbReference type="GO" id="GO:0003677">
    <property type="term" value="F:DNA binding"/>
    <property type="evidence" value="ECO:0007669"/>
    <property type="project" value="UniProtKB-KW"/>
</dbReference>
<reference evidence="1 2" key="1">
    <citation type="submission" date="2019-03" db="EMBL/GenBank/DDBJ databases">
        <title>Draft genome sequences of novel Actinobacteria.</title>
        <authorList>
            <person name="Sahin N."/>
            <person name="Ay H."/>
            <person name="Saygin H."/>
        </authorList>
    </citation>
    <scope>NUCLEOTIDE SEQUENCE [LARGE SCALE GENOMIC DNA]</scope>
    <source>
        <strain evidence="1 2">6K102</strain>
    </source>
</reference>
<proteinExistence type="predicted"/>
<protein>
    <submittedName>
        <fullName evidence="1">YbaB/EbfC family DNA-binding protein</fullName>
    </submittedName>
</protein>